<name>A0AC61R8M8_9FIRM</name>
<organism evidence="1 2">
    <name type="scientific">Dubosiella muris</name>
    <dbReference type="NCBI Taxonomy" id="3038133"/>
    <lineage>
        <taxon>Bacteria</taxon>
        <taxon>Bacillati</taxon>
        <taxon>Bacillota</taxon>
        <taxon>Erysipelotrichia</taxon>
        <taxon>Erysipelotrichales</taxon>
        <taxon>Erysipelotrichaceae</taxon>
        <taxon>Dubosiella</taxon>
    </lineage>
</organism>
<keyword evidence="1" id="KW-0547">Nucleotide-binding</keyword>
<dbReference type="Proteomes" id="UP000308836">
    <property type="component" value="Unassembled WGS sequence"/>
</dbReference>
<comment type="caution">
    <text evidence="1">The sequence shown here is derived from an EMBL/GenBank/DDBJ whole genome shotgun (WGS) entry which is preliminary data.</text>
</comment>
<evidence type="ECO:0000313" key="2">
    <source>
        <dbReference type="Proteomes" id="UP000308836"/>
    </source>
</evidence>
<gene>
    <name evidence="1" type="ORF">E5336_03690</name>
</gene>
<reference evidence="1" key="1">
    <citation type="submission" date="2019-04" db="EMBL/GenBank/DDBJ databases">
        <title>Microbes associate with the intestines of laboratory mice.</title>
        <authorList>
            <person name="Navarre W."/>
            <person name="Wong E."/>
            <person name="Huang K."/>
            <person name="Tropini C."/>
            <person name="Ng K."/>
            <person name="Yu B."/>
        </authorList>
    </citation>
    <scope>NUCLEOTIDE SEQUENCE</scope>
    <source>
        <strain evidence="1">NM09_H32</strain>
    </source>
</reference>
<sequence length="241" mass="26520">MDIVFNRVGKKYDKDIVLDHLDLRFPVQGGIVSFLGPNGIGKTTIMKLLSGILLPTSGTIATTEGNGKDYDAWARQNVAYCSSDDRYLSYKLTGIENIVRYGVLKGVDKAQVLTRLESFASCLDSTTFLNKRVEQMSTGQKKMTKVLSCFASGYPVLILDEPTNGLDEESRSRLIETIGHMKEKAACSLFVSSHDLGFIHQITDTHLFLFGNDKAELKTMPNATLDALQAAYHTIKGGNSL</sequence>
<evidence type="ECO:0000313" key="1">
    <source>
        <dbReference type="EMBL" id="TGY66638.1"/>
    </source>
</evidence>
<protein>
    <submittedName>
        <fullName evidence="1">ABC transporter ATP-binding protein</fullName>
    </submittedName>
</protein>
<keyword evidence="1" id="KW-0067">ATP-binding</keyword>
<proteinExistence type="predicted"/>
<dbReference type="EMBL" id="SRYG01000005">
    <property type="protein sequence ID" value="TGY66638.1"/>
    <property type="molecule type" value="Genomic_DNA"/>
</dbReference>
<keyword evidence="2" id="KW-1185">Reference proteome</keyword>
<accession>A0AC61R8M8</accession>